<feature type="signal peptide" evidence="1">
    <location>
        <begin position="1"/>
        <end position="22"/>
    </location>
</feature>
<dbReference type="EMBL" id="CP002631">
    <property type="protein sequence ID" value="AEB12979.1"/>
    <property type="molecule type" value="Genomic_DNA"/>
</dbReference>
<dbReference type="HOGENOM" id="CLU_081868_1_0_12"/>
<reference evidence="3" key="2">
    <citation type="submission" date="2011-04" db="EMBL/GenBank/DDBJ databases">
        <title>The complete genome of chromosome of Treponema succinifaciens DSM 2489.</title>
        <authorList>
            <person name="Lucas S."/>
            <person name="Copeland A."/>
            <person name="Lapidus A."/>
            <person name="Bruce D."/>
            <person name="Goodwin L."/>
            <person name="Pitluck S."/>
            <person name="Peters L."/>
            <person name="Kyrpides N."/>
            <person name="Mavromatis K."/>
            <person name="Ivanova N."/>
            <person name="Ovchinnikova G."/>
            <person name="Teshima H."/>
            <person name="Detter J.C."/>
            <person name="Tapia R."/>
            <person name="Han C."/>
            <person name="Land M."/>
            <person name="Hauser L."/>
            <person name="Markowitz V."/>
            <person name="Cheng J.-F."/>
            <person name="Hugenholtz P."/>
            <person name="Woyke T."/>
            <person name="Wu D."/>
            <person name="Gronow S."/>
            <person name="Wellnitz S."/>
            <person name="Brambilla E."/>
            <person name="Klenk H.-P."/>
            <person name="Eisen J.A."/>
        </authorList>
    </citation>
    <scope>NUCLEOTIDE SEQUENCE [LARGE SCALE GENOMIC DNA]</scope>
    <source>
        <strain evidence="3">ATCC 33096 / DSM 2489 / 6091</strain>
    </source>
</reference>
<evidence type="ECO:0000313" key="2">
    <source>
        <dbReference type="EMBL" id="AEB12979.1"/>
    </source>
</evidence>
<dbReference type="Pfam" id="PF20380">
    <property type="entry name" value="DUF6675"/>
    <property type="match status" value="1"/>
</dbReference>
<accession>F2NU15</accession>
<organism evidence="2 3">
    <name type="scientific">Treponema succinifaciens (strain ATCC 33096 / DSM 2489 / 6091)</name>
    <dbReference type="NCBI Taxonomy" id="869209"/>
    <lineage>
        <taxon>Bacteria</taxon>
        <taxon>Pseudomonadati</taxon>
        <taxon>Spirochaetota</taxon>
        <taxon>Spirochaetia</taxon>
        <taxon>Spirochaetales</taxon>
        <taxon>Treponemataceae</taxon>
        <taxon>Treponema</taxon>
    </lineage>
</organism>
<dbReference type="OrthoDB" id="357887at2"/>
<gene>
    <name evidence="2" type="ordered locus">Tresu_0009</name>
</gene>
<evidence type="ECO:0000313" key="3">
    <source>
        <dbReference type="Proteomes" id="UP000006852"/>
    </source>
</evidence>
<dbReference type="Proteomes" id="UP000006852">
    <property type="component" value="Chromosome"/>
</dbReference>
<name>F2NU15_TRES6</name>
<dbReference type="GeneID" id="302997260"/>
<dbReference type="InterPro" id="IPR046745">
    <property type="entry name" value="DUF6675"/>
</dbReference>
<feature type="chain" id="PRO_5003282911" description="DUF4468 domain-containing protein" evidence="1">
    <location>
        <begin position="23"/>
        <end position="258"/>
    </location>
</feature>
<evidence type="ECO:0008006" key="4">
    <source>
        <dbReference type="Google" id="ProtNLM"/>
    </source>
</evidence>
<reference evidence="2 3" key="1">
    <citation type="journal article" date="2011" name="Stand. Genomic Sci.">
        <title>Complete genome sequence of Treponema succinifaciens type strain (6091).</title>
        <authorList>
            <person name="Han C."/>
            <person name="Gronow S."/>
            <person name="Teshima H."/>
            <person name="Lapidus A."/>
            <person name="Nolan M."/>
            <person name="Lucas S."/>
            <person name="Hammon N."/>
            <person name="Deshpande S."/>
            <person name="Cheng J.F."/>
            <person name="Zeytun A."/>
            <person name="Tapia R."/>
            <person name="Goodwin L."/>
            <person name="Pitluck S."/>
            <person name="Liolios K."/>
            <person name="Pagani I."/>
            <person name="Ivanova N."/>
            <person name="Mavromatis K."/>
            <person name="Mikhailova N."/>
            <person name="Huntemann M."/>
            <person name="Pati A."/>
            <person name="Chen A."/>
            <person name="Palaniappan K."/>
            <person name="Land M."/>
            <person name="Hauser L."/>
            <person name="Brambilla E.M."/>
            <person name="Rohde M."/>
            <person name="Goker M."/>
            <person name="Woyke T."/>
            <person name="Bristow J."/>
            <person name="Eisen J.A."/>
            <person name="Markowitz V."/>
            <person name="Hugenholtz P."/>
            <person name="Kyrpides N.C."/>
            <person name="Klenk H.P."/>
            <person name="Detter J.C."/>
        </authorList>
    </citation>
    <scope>NUCLEOTIDE SEQUENCE [LARGE SCALE GENOMIC DNA]</scope>
    <source>
        <strain evidence="3">ATCC 33096 / DSM 2489 / 6091</strain>
    </source>
</reference>
<sequence>MKKFICRISGFFLILNFFTAFLSAYSAEEILGKENFELLNQNGKIQSNEFKPKEAKFSLLPDTELSNKIAEELASNEGEMPSLIGENIYLIPKENIDLNEASVILRSVSKMEGMQYYSNGEKNWTTLYHDAYCIAGPQDRTRVDDKTEGSANGLVQYCLLNDNSLGKTNYEVSYFQTENEISMKLVNTTPVYYKFIKAVKPENVHINLVMTICDDYVVVYMNVKANFFSLGVLEKRMQKSLLNRLDAIYTWFSKQISE</sequence>
<dbReference type="RefSeq" id="WP_013700290.1">
    <property type="nucleotide sequence ID" value="NC_015385.1"/>
</dbReference>
<evidence type="ECO:0000256" key="1">
    <source>
        <dbReference type="SAM" id="SignalP"/>
    </source>
</evidence>
<keyword evidence="3" id="KW-1185">Reference proteome</keyword>
<protein>
    <recommendedName>
        <fullName evidence="4">DUF4468 domain-containing protein</fullName>
    </recommendedName>
</protein>
<dbReference type="eggNOG" id="ENOG5034B4E">
    <property type="taxonomic scope" value="Bacteria"/>
</dbReference>
<keyword evidence="1" id="KW-0732">Signal</keyword>
<proteinExistence type="predicted"/>
<dbReference type="KEGG" id="tsu:Tresu_0009"/>
<dbReference type="AlphaFoldDB" id="F2NU15"/>
<dbReference type="STRING" id="869209.Tresu_0009"/>